<evidence type="ECO:0000313" key="1">
    <source>
        <dbReference type="EMBL" id="QHT80981.1"/>
    </source>
</evidence>
<proteinExistence type="predicted"/>
<protein>
    <submittedName>
        <fullName evidence="1">Uncharacterized protein</fullName>
    </submittedName>
</protein>
<sequence length="452" mass="50168">MSIGSVLVVLVTTLVAILAGTYAYGVAHLQEIKTNWVQYRCNPVYMPLAGMVGSDIATNFMNCTLQSVNTYAGFIMDPIYQNFNILTGILKTILGSMDFMRSSMAGASNGFLSIVQGTFGKLQNTFQEVIQLFGRVRSIMNRMMTSFAVLMNIVSTGLQTGQSVANGPIGQAAEFFCFQGDTLVDMMGDAVEMIRKIQPGQYLRSGALVKSVLVFDGARTEMKRVGKVHVSGNHKVLHDGKWIRVENHPDAAASPSFKHIYCLNVEGEHRIDAEGYTFKDYEETDNPAILTKFFQQVEAHYGTLTSRQKLADPLKYRYTGVRPSAFIVVRASDGSEVAKVAGHVQIGDVLQNGKRVQAVIRHSRVRMSSFEGSTFALGTWIEHCSRGVTPVLEEECGSEDEHADVVQFIVEGSKYEVLTPYGGWFTVLDDHEVPDDDIHDWRDEQIQKEQET</sequence>
<dbReference type="EMBL" id="MN739976">
    <property type="protein sequence ID" value="QHT80981.1"/>
    <property type="molecule type" value="Genomic_DNA"/>
</dbReference>
<name>A0A6C0HJY7_9ZZZZ</name>
<organism evidence="1">
    <name type="scientific">viral metagenome</name>
    <dbReference type="NCBI Taxonomy" id="1070528"/>
    <lineage>
        <taxon>unclassified sequences</taxon>
        <taxon>metagenomes</taxon>
        <taxon>organismal metagenomes</taxon>
    </lineage>
</organism>
<accession>A0A6C0HJY7</accession>
<dbReference type="AlphaFoldDB" id="A0A6C0HJY7"/>
<reference evidence="1" key="1">
    <citation type="journal article" date="2020" name="Nature">
        <title>Giant virus diversity and host interactions through global metagenomics.</title>
        <authorList>
            <person name="Schulz F."/>
            <person name="Roux S."/>
            <person name="Paez-Espino D."/>
            <person name="Jungbluth S."/>
            <person name="Walsh D.A."/>
            <person name="Denef V.J."/>
            <person name="McMahon K.D."/>
            <person name="Konstantinidis K.T."/>
            <person name="Eloe-Fadrosh E.A."/>
            <person name="Kyrpides N.C."/>
            <person name="Woyke T."/>
        </authorList>
    </citation>
    <scope>NUCLEOTIDE SEQUENCE</scope>
    <source>
        <strain evidence="1">GVMAG-M-3300023184-135</strain>
    </source>
</reference>